<reference evidence="4 5" key="1">
    <citation type="submission" date="2023-07" db="EMBL/GenBank/DDBJ databases">
        <title>Sequencing the genomes of 1000 actinobacteria strains.</title>
        <authorList>
            <person name="Klenk H.-P."/>
        </authorList>
    </citation>
    <scope>NUCLEOTIDE SEQUENCE [LARGE SCALE GENOMIC DNA]</scope>
    <source>
        <strain evidence="4 5">DSM 44388</strain>
    </source>
</reference>
<comment type="caution">
    <text evidence="4">The sequence shown here is derived from an EMBL/GenBank/DDBJ whole genome shotgun (WGS) entry which is preliminary data.</text>
</comment>
<evidence type="ECO:0000259" key="3">
    <source>
        <dbReference type="Pfam" id="PF01476"/>
    </source>
</evidence>
<dbReference type="EMBL" id="JAUSQZ010000001">
    <property type="protein sequence ID" value="MDP9824606.1"/>
    <property type="molecule type" value="Genomic_DNA"/>
</dbReference>
<feature type="domain" description="LysM" evidence="3">
    <location>
        <begin position="104"/>
        <end position="152"/>
    </location>
</feature>
<feature type="transmembrane region" description="Helical" evidence="2">
    <location>
        <begin position="65"/>
        <end position="86"/>
    </location>
</feature>
<accession>A0ABT9NW03</accession>
<protein>
    <recommendedName>
        <fullName evidence="3">LysM domain-containing protein</fullName>
    </recommendedName>
</protein>
<dbReference type="RefSeq" id="WP_307237490.1">
    <property type="nucleotide sequence ID" value="NZ_JAUSQZ010000001.1"/>
</dbReference>
<keyword evidence="2" id="KW-0812">Transmembrane</keyword>
<evidence type="ECO:0000256" key="1">
    <source>
        <dbReference type="SAM" id="MobiDB-lite"/>
    </source>
</evidence>
<dbReference type="InterPro" id="IPR018392">
    <property type="entry name" value="LysM"/>
</dbReference>
<sequence>MSASPSARSRVAPRMRSGRSDRRPVHPLLAGSPHPRPRPRLRVVGENERALSGPPPLRLTRRGRLVVRGGVLLLGVVAVVAGVLLLTRPAEAGSAVGHVPVSYHRVLPGETLWEIAGDVAPGTDRRDTVAEIIELNALPGAAVGAGQRIALPGS</sequence>
<dbReference type="Gene3D" id="3.10.350.10">
    <property type="entry name" value="LysM domain"/>
    <property type="match status" value="1"/>
</dbReference>
<dbReference type="InterPro" id="IPR036779">
    <property type="entry name" value="LysM_dom_sf"/>
</dbReference>
<keyword evidence="2" id="KW-1133">Transmembrane helix</keyword>
<gene>
    <name evidence="4" type="ORF">J2S57_000355</name>
</gene>
<proteinExistence type="predicted"/>
<evidence type="ECO:0000313" key="5">
    <source>
        <dbReference type="Proteomes" id="UP001235712"/>
    </source>
</evidence>
<evidence type="ECO:0000256" key="2">
    <source>
        <dbReference type="SAM" id="Phobius"/>
    </source>
</evidence>
<keyword evidence="5" id="KW-1185">Reference proteome</keyword>
<evidence type="ECO:0000313" key="4">
    <source>
        <dbReference type="EMBL" id="MDP9824606.1"/>
    </source>
</evidence>
<organism evidence="4 5">
    <name type="scientific">Kineosporia succinea</name>
    <dbReference type="NCBI Taxonomy" id="84632"/>
    <lineage>
        <taxon>Bacteria</taxon>
        <taxon>Bacillati</taxon>
        <taxon>Actinomycetota</taxon>
        <taxon>Actinomycetes</taxon>
        <taxon>Kineosporiales</taxon>
        <taxon>Kineosporiaceae</taxon>
        <taxon>Kineosporia</taxon>
    </lineage>
</organism>
<dbReference type="Proteomes" id="UP001235712">
    <property type="component" value="Unassembled WGS sequence"/>
</dbReference>
<dbReference type="CDD" id="cd00118">
    <property type="entry name" value="LysM"/>
    <property type="match status" value="1"/>
</dbReference>
<name>A0ABT9NW03_9ACTN</name>
<feature type="region of interest" description="Disordered" evidence="1">
    <location>
        <begin position="1"/>
        <end position="55"/>
    </location>
</feature>
<feature type="compositionally biased region" description="Low complexity" evidence="1">
    <location>
        <begin position="1"/>
        <end position="10"/>
    </location>
</feature>
<dbReference type="Pfam" id="PF01476">
    <property type="entry name" value="LysM"/>
    <property type="match status" value="1"/>
</dbReference>
<keyword evidence="2" id="KW-0472">Membrane</keyword>